<keyword evidence="4" id="KW-1185">Reference proteome</keyword>
<dbReference type="Gene3D" id="3.90.1140.10">
    <property type="entry name" value="Cyclic phosphodiesterase"/>
    <property type="match status" value="1"/>
</dbReference>
<dbReference type="HAMAP" id="MF_01940">
    <property type="entry name" value="RNA_CPDase"/>
    <property type="match status" value="1"/>
</dbReference>
<name>I3Y731_THIV6</name>
<keyword evidence="1 2" id="KW-0378">Hydrolase</keyword>
<protein>
    <recommendedName>
        <fullName evidence="2">RNA 2',3'-cyclic phosphodiesterase</fullName>
        <shortName evidence="2">RNA 2',3'-CPDase</shortName>
        <ecNumber evidence="2">3.1.4.58</ecNumber>
    </recommendedName>
</protein>
<sequence>MRAALAEPLPDLVPEQARATHPLDLHLTLVFLGELAPDRLRCVESAATDIGVPAFALSLDRLGYFARSQILWRGPTSIPAPLRMLVLTLQTRLQACGIAPEQRAYRPHMTLARKVRAPPPAVSSAPVEWTVSDVVLAAGRGGTVPRYEIRQRWMLDARP</sequence>
<gene>
    <name evidence="3" type="ordered locus">Thivi_0747</name>
</gene>
<dbReference type="NCBIfam" id="TIGR02258">
    <property type="entry name" value="2_5_ligase"/>
    <property type="match status" value="1"/>
</dbReference>
<comment type="function">
    <text evidence="2">Hydrolyzes RNA 2',3'-cyclic phosphodiester to an RNA 2'-phosphomonoester.</text>
</comment>
<evidence type="ECO:0000256" key="2">
    <source>
        <dbReference type="HAMAP-Rule" id="MF_01940"/>
    </source>
</evidence>
<accession>I3Y731</accession>
<evidence type="ECO:0000256" key="1">
    <source>
        <dbReference type="ARBA" id="ARBA00022801"/>
    </source>
</evidence>
<dbReference type="GO" id="GO:0004113">
    <property type="term" value="F:2',3'-cyclic-nucleotide 3'-phosphodiesterase activity"/>
    <property type="evidence" value="ECO:0007669"/>
    <property type="project" value="InterPro"/>
</dbReference>
<dbReference type="STRING" id="765911.Thivi_0747"/>
<dbReference type="AlphaFoldDB" id="I3Y731"/>
<evidence type="ECO:0000313" key="3">
    <source>
        <dbReference type="EMBL" id="AFL72799.1"/>
    </source>
</evidence>
<dbReference type="PANTHER" id="PTHR35561:SF1">
    <property type="entry name" value="RNA 2',3'-CYCLIC PHOSPHODIESTERASE"/>
    <property type="match status" value="1"/>
</dbReference>
<dbReference type="Proteomes" id="UP000006062">
    <property type="component" value="Chromosome"/>
</dbReference>
<organism evidence="3 4">
    <name type="scientific">Thiocystis violascens (strain ATCC 17096 / DSM 198 / 6111)</name>
    <name type="common">Chromatium violascens</name>
    <dbReference type="NCBI Taxonomy" id="765911"/>
    <lineage>
        <taxon>Bacteria</taxon>
        <taxon>Pseudomonadati</taxon>
        <taxon>Pseudomonadota</taxon>
        <taxon>Gammaproteobacteria</taxon>
        <taxon>Chromatiales</taxon>
        <taxon>Chromatiaceae</taxon>
        <taxon>Thiocystis</taxon>
    </lineage>
</organism>
<dbReference type="InterPro" id="IPR009097">
    <property type="entry name" value="Cyclic_Pdiesterase"/>
</dbReference>
<evidence type="ECO:0000313" key="4">
    <source>
        <dbReference type="Proteomes" id="UP000006062"/>
    </source>
</evidence>
<dbReference type="KEGG" id="tvi:Thivi_0747"/>
<dbReference type="SUPFAM" id="SSF55144">
    <property type="entry name" value="LigT-like"/>
    <property type="match status" value="1"/>
</dbReference>
<dbReference type="PANTHER" id="PTHR35561">
    <property type="entry name" value="RNA 2',3'-CYCLIC PHOSPHODIESTERASE"/>
    <property type="match status" value="1"/>
</dbReference>
<comment type="catalytic activity">
    <reaction evidence="2">
        <text>a 3'-end 2',3'-cyclophospho-ribonucleotide-RNA + H2O = a 3'-end 2'-phospho-ribonucleotide-RNA + H(+)</text>
        <dbReference type="Rhea" id="RHEA:11828"/>
        <dbReference type="Rhea" id="RHEA-COMP:10464"/>
        <dbReference type="Rhea" id="RHEA-COMP:17353"/>
        <dbReference type="ChEBI" id="CHEBI:15377"/>
        <dbReference type="ChEBI" id="CHEBI:15378"/>
        <dbReference type="ChEBI" id="CHEBI:83064"/>
        <dbReference type="ChEBI" id="CHEBI:173113"/>
        <dbReference type="EC" id="3.1.4.58"/>
    </reaction>
</comment>
<dbReference type="EMBL" id="CP003154">
    <property type="protein sequence ID" value="AFL72799.1"/>
    <property type="molecule type" value="Genomic_DNA"/>
</dbReference>
<dbReference type="EC" id="3.1.4.58" evidence="2"/>
<proteinExistence type="inferred from homology"/>
<feature type="active site" description="Proton acceptor" evidence="2">
    <location>
        <position position="108"/>
    </location>
</feature>
<dbReference type="GO" id="GO:0016874">
    <property type="term" value="F:ligase activity"/>
    <property type="evidence" value="ECO:0007669"/>
    <property type="project" value="UniProtKB-KW"/>
</dbReference>
<comment type="similarity">
    <text evidence="2">Belongs to the 2H phosphoesterase superfamily. ThpR family.</text>
</comment>
<feature type="short sequence motif" description="HXTX 2" evidence="2">
    <location>
        <begin position="108"/>
        <end position="111"/>
    </location>
</feature>
<feature type="active site" description="Proton donor" evidence="2">
    <location>
        <position position="26"/>
    </location>
</feature>
<keyword evidence="3" id="KW-0436">Ligase</keyword>
<dbReference type="GO" id="GO:0008664">
    <property type="term" value="F:RNA 2',3'-cyclic 3'-phosphodiesterase activity"/>
    <property type="evidence" value="ECO:0007669"/>
    <property type="project" value="UniProtKB-EC"/>
</dbReference>
<feature type="short sequence motif" description="HXTX 1" evidence="2">
    <location>
        <begin position="26"/>
        <end position="29"/>
    </location>
</feature>
<dbReference type="InterPro" id="IPR004175">
    <property type="entry name" value="RNA_CPDase"/>
</dbReference>
<dbReference type="Pfam" id="PF13563">
    <property type="entry name" value="2_5_RNA_ligase2"/>
    <property type="match status" value="1"/>
</dbReference>
<dbReference type="HOGENOM" id="CLU_081251_2_1_6"/>
<reference evidence="3 4" key="1">
    <citation type="submission" date="2012-06" db="EMBL/GenBank/DDBJ databases">
        <title>Complete sequence of Thiocystis violascens DSM 198.</title>
        <authorList>
            <consortium name="US DOE Joint Genome Institute"/>
            <person name="Lucas S."/>
            <person name="Han J."/>
            <person name="Lapidus A."/>
            <person name="Cheng J.-F."/>
            <person name="Goodwin L."/>
            <person name="Pitluck S."/>
            <person name="Peters L."/>
            <person name="Ovchinnikova G."/>
            <person name="Teshima H."/>
            <person name="Detter J.C."/>
            <person name="Han C."/>
            <person name="Tapia R."/>
            <person name="Land M."/>
            <person name="Hauser L."/>
            <person name="Kyrpides N."/>
            <person name="Ivanova N."/>
            <person name="Pagani I."/>
            <person name="Vogl K."/>
            <person name="Liu Z."/>
            <person name="Frigaard N.-U."/>
            <person name="Bryant D."/>
            <person name="Woyke T."/>
        </authorList>
    </citation>
    <scope>NUCLEOTIDE SEQUENCE [LARGE SCALE GENOMIC DNA]</scope>
    <source>
        <strain evidence="4">ATCC 17096 / DSM 198 / 6111</strain>
    </source>
</reference>
<dbReference type="eggNOG" id="COG1514">
    <property type="taxonomic scope" value="Bacteria"/>
</dbReference>